<dbReference type="Gene3D" id="3.20.10.10">
    <property type="entry name" value="D-amino Acid Aminotransferase, subunit A, domain 2"/>
    <property type="match status" value="1"/>
</dbReference>
<dbReference type="InterPro" id="IPR043131">
    <property type="entry name" value="BCAT-like_N"/>
</dbReference>
<evidence type="ECO:0000313" key="7">
    <source>
        <dbReference type="Proteomes" id="UP001498476"/>
    </source>
</evidence>
<keyword evidence="5" id="KW-0663">Pyridoxal phosphate</keyword>
<evidence type="ECO:0008006" key="8">
    <source>
        <dbReference type="Google" id="ProtNLM"/>
    </source>
</evidence>
<name>A0ABR1HE25_9HYPO</name>
<dbReference type="InterPro" id="IPR043132">
    <property type="entry name" value="BCAT-like_C"/>
</dbReference>
<dbReference type="Gene3D" id="3.30.470.10">
    <property type="match status" value="1"/>
</dbReference>
<protein>
    <recommendedName>
        <fullName evidence="8">NmrA-like domain-containing protein</fullName>
    </recommendedName>
</protein>
<keyword evidence="3" id="KW-0032">Aminotransferase</keyword>
<dbReference type="InterPro" id="IPR005786">
    <property type="entry name" value="B_amino_transII"/>
</dbReference>
<dbReference type="Proteomes" id="UP001498476">
    <property type="component" value="Unassembled WGS sequence"/>
</dbReference>
<comment type="cofactor">
    <cofactor evidence="1">
        <name>pyridoxal 5'-phosphate</name>
        <dbReference type="ChEBI" id="CHEBI:597326"/>
    </cofactor>
</comment>
<gene>
    <name evidence="6" type="ORF">QQX98_003380</name>
</gene>
<dbReference type="EMBL" id="JAZAVJ010000038">
    <property type="protein sequence ID" value="KAK7419428.1"/>
    <property type="molecule type" value="Genomic_DNA"/>
</dbReference>
<proteinExistence type="inferred from homology"/>
<evidence type="ECO:0000256" key="2">
    <source>
        <dbReference type="ARBA" id="ARBA00009320"/>
    </source>
</evidence>
<organism evidence="6 7">
    <name type="scientific">Neonectria punicea</name>
    <dbReference type="NCBI Taxonomy" id="979145"/>
    <lineage>
        <taxon>Eukaryota</taxon>
        <taxon>Fungi</taxon>
        <taxon>Dikarya</taxon>
        <taxon>Ascomycota</taxon>
        <taxon>Pezizomycotina</taxon>
        <taxon>Sordariomycetes</taxon>
        <taxon>Hypocreomycetidae</taxon>
        <taxon>Hypocreales</taxon>
        <taxon>Nectriaceae</taxon>
        <taxon>Neonectria</taxon>
    </lineage>
</organism>
<evidence type="ECO:0000256" key="1">
    <source>
        <dbReference type="ARBA" id="ARBA00001933"/>
    </source>
</evidence>
<accession>A0ABR1HE25</accession>
<comment type="similarity">
    <text evidence="2">Belongs to the class-IV pyridoxal-phosphate-dependent aminotransferase family.</text>
</comment>
<evidence type="ECO:0000256" key="5">
    <source>
        <dbReference type="ARBA" id="ARBA00022898"/>
    </source>
</evidence>
<comment type="caution">
    <text evidence="6">The sequence shown here is derived from an EMBL/GenBank/DDBJ whole genome shotgun (WGS) entry which is preliminary data.</text>
</comment>
<evidence type="ECO:0000256" key="3">
    <source>
        <dbReference type="ARBA" id="ARBA00022576"/>
    </source>
</evidence>
<evidence type="ECO:0000256" key="4">
    <source>
        <dbReference type="ARBA" id="ARBA00022679"/>
    </source>
</evidence>
<dbReference type="PANTHER" id="PTHR11825">
    <property type="entry name" value="SUBGROUP IIII AMINOTRANSFERASE"/>
    <property type="match status" value="1"/>
</dbReference>
<reference evidence="6 7" key="1">
    <citation type="journal article" date="2025" name="Microbiol. Resour. Announc.">
        <title>Draft genome sequences for Neonectria magnoliae and Neonectria punicea, canker pathogens of Liriodendron tulipifera and Acer saccharum in West Virginia.</title>
        <authorList>
            <person name="Petronek H.M."/>
            <person name="Kasson M.T."/>
            <person name="Metheny A.M."/>
            <person name="Stauder C.M."/>
            <person name="Lovett B."/>
            <person name="Lynch S.C."/>
            <person name="Garnas J.R."/>
            <person name="Kasson L.R."/>
            <person name="Stajich J.E."/>
        </authorList>
    </citation>
    <scope>NUCLEOTIDE SEQUENCE [LARGE SCALE GENOMIC DNA]</scope>
    <source>
        <strain evidence="6 7">NRRL 64653</strain>
    </source>
</reference>
<sequence>MYELQAAWEEGRLLEAFVSGPAFFISPVSVIHFAGRDLDIRVARDGADATYAMLVKGWLKDIMYGVESHEWGVVLEG</sequence>
<keyword evidence="7" id="KW-1185">Reference proteome</keyword>
<dbReference type="PANTHER" id="PTHR11825:SF69">
    <property type="entry name" value="BRANCHED-CHAIN-AMINO-ACID AMINOTRANSFERASE"/>
    <property type="match status" value="1"/>
</dbReference>
<dbReference type="SUPFAM" id="SSF56752">
    <property type="entry name" value="D-aminoacid aminotransferase-like PLP-dependent enzymes"/>
    <property type="match status" value="1"/>
</dbReference>
<evidence type="ECO:0000313" key="6">
    <source>
        <dbReference type="EMBL" id="KAK7419428.1"/>
    </source>
</evidence>
<keyword evidence="4" id="KW-0808">Transferase</keyword>
<dbReference type="InterPro" id="IPR036038">
    <property type="entry name" value="Aminotransferase-like"/>
</dbReference>